<dbReference type="EMBL" id="LAZR01003017">
    <property type="protein sequence ID" value="KKN22928.1"/>
    <property type="molecule type" value="Genomic_DNA"/>
</dbReference>
<reference evidence="1" key="1">
    <citation type="journal article" date="2015" name="Nature">
        <title>Complex archaea that bridge the gap between prokaryotes and eukaryotes.</title>
        <authorList>
            <person name="Spang A."/>
            <person name="Saw J.H."/>
            <person name="Jorgensen S.L."/>
            <person name="Zaremba-Niedzwiedzka K."/>
            <person name="Martijn J."/>
            <person name="Lind A.E."/>
            <person name="van Eijk R."/>
            <person name="Schleper C."/>
            <person name="Guy L."/>
            <person name="Ettema T.J."/>
        </authorList>
    </citation>
    <scope>NUCLEOTIDE SEQUENCE</scope>
</reference>
<organism evidence="1">
    <name type="scientific">marine sediment metagenome</name>
    <dbReference type="NCBI Taxonomy" id="412755"/>
    <lineage>
        <taxon>unclassified sequences</taxon>
        <taxon>metagenomes</taxon>
        <taxon>ecological metagenomes</taxon>
    </lineage>
</organism>
<proteinExistence type="predicted"/>
<protein>
    <submittedName>
        <fullName evidence="1">Uncharacterized protein</fullName>
    </submittedName>
</protein>
<sequence>MARRRTRTLKERVNKYLVEWADFLGLSQTWEINFQIVDDIEGETAGGHEAGAAIAVFFPYQRADIRMLKELESHTDYDVERSVLHELTHIPLSFTLAYLKGAATQEVYDVVWSQMETVADIFTRLLLRQKYER</sequence>
<name>A0A0F9S0P7_9ZZZZ</name>
<gene>
    <name evidence="1" type="ORF">LCGC14_0910030</name>
</gene>
<evidence type="ECO:0000313" key="1">
    <source>
        <dbReference type="EMBL" id="KKN22928.1"/>
    </source>
</evidence>
<comment type="caution">
    <text evidence="1">The sequence shown here is derived from an EMBL/GenBank/DDBJ whole genome shotgun (WGS) entry which is preliminary data.</text>
</comment>
<accession>A0A0F9S0P7</accession>
<dbReference type="AlphaFoldDB" id="A0A0F9S0P7"/>